<evidence type="ECO:0000256" key="2">
    <source>
        <dbReference type="ARBA" id="ARBA00022989"/>
    </source>
</evidence>
<sequence length="391" mass="40927">MDLAADRRTVPVTLFTLMSAQTLVVAGTLSIPILAQDYRVDGNPSSSWIGIYGSVLFFIAAVATQVSARLVRRFGGFRVSQMTLAFAATGLLAVAVDQQIGLYIAAALFGCAYGQSNTASGSILSILDLRIHRNLVFSAKQSAVPLGGLIAAFYLPLVSNAFGYPVALIGLAVICLLIWVASEISGRLVGLHVLRPKPMPVATGRTPHHRAVSSLVLVFFVLASVQLGFSVTYVGILAPWLDIRPDMAATIFGTAMFVSILLRLVLGMVADHIGSAPVIQIIIFIIVLSLSLLLTSTGGGAAAASVICIAFAFAWNGVLLSEVARSGAPPEQATSQAMTAFFLAGACTPLIIGWSTGFELGLTWVIASLAIAASLALLRGLLPGGFQRRAN</sequence>
<evidence type="ECO:0000313" key="6">
    <source>
        <dbReference type="Proteomes" id="UP001138661"/>
    </source>
</evidence>
<reference evidence="5" key="1">
    <citation type="submission" date="2021-07" db="EMBL/GenBank/DDBJ databases">
        <title>Roseobacter insulae sp. nov., isolated from a tidal flat.</title>
        <authorList>
            <person name="Park S."/>
            <person name="Yoon J.-H."/>
        </authorList>
    </citation>
    <scope>NUCLEOTIDE SEQUENCE</scope>
    <source>
        <strain evidence="5">YSTF-M11</strain>
    </source>
</reference>
<keyword evidence="2 4" id="KW-1133">Transmembrane helix</keyword>
<evidence type="ECO:0000313" key="5">
    <source>
        <dbReference type="EMBL" id="MBW4709824.1"/>
    </source>
</evidence>
<evidence type="ECO:0000256" key="3">
    <source>
        <dbReference type="ARBA" id="ARBA00023136"/>
    </source>
</evidence>
<keyword evidence="3 4" id="KW-0472">Membrane</keyword>
<feature type="transmembrane region" description="Helical" evidence="4">
    <location>
        <begin position="247"/>
        <end position="266"/>
    </location>
</feature>
<dbReference type="GO" id="GO:0022857">
    <property type="term" value="F:transmembrane transporter activity"/>
    <property type="evidence" value="ECO:0007669"/>
    <property type="project" value="InterPro"/>
</dbReference>
<dbReference type="PANTHER" id="PTHR23527:SF1">
    <property type="entry name" value="BLL3282 PROTEIN"/>
    <property type="match status" value="1"/>
</dbReference>
<keyword evidence="6" id="KW-1185">Reference proteome</keyword>
<dbReference type="EMBL" id="JAHXDN010000005">
    <property type="protein sequence ID" value="MBW4709824.1"/>
    <property type="molecule type" value="Genomic_DNA"/>
</dbReference>
<evidence type="ECO:0008006" key="7">
    <source>
        <dbReference type="Google" id="ProtNLM"/>
    </source>
</evidence>
<name>A0A9X1FXY8_9RHOB</name>
<feature type="transmembrane region" description="Helical" evidence="4">
    <location>
        <begin position="278"/>
        <end position="295"/>
    </location>
</feature>
<gene>
    <name evidence="5" type="ORF">KX928_18720</name>
</gene>
<dbReference type="InterPro" id="IPR011701">
    <property type="entry name" value="MFS"/>
</dbReference>
<proteinExistence type="predicted"/>
<dbReference type="Proteomes" id="UP001138661">
    <property type="component" value="Unassembled WGS sequence"/>
</dbReference>
<feature type="transmembrane region" description="Helical" evidence="4">
    <location>
        <begin position="333"/>
        <end position="355"/>
    </location>
</feature>
<feature type="transmembrane region" description="Helical" evidence="4">
    <location>
        <begin position="215"/>
        <end position="241"/>
    </location>
</feature>
<accession>A0A9X1FXY8</accession>
<comment type="caution">
    <text evidence="5">The sequence shown here is derived from an EMBL/GenBank/DDBJ whole genome shotgun (WGS) entry which is preliminary data.</text>
</comment>
<protein>
    <recommendedName>
        <fullName evidence="7">Major facilitator superfamily (MFS) profile domain-containing protein</fullName>
    </recommendedName>
</protein>
<organism evidence="5 6">
    <name type="scientific">Roseobacter insulae</name>
    <dbReference type="NCBI Taxonomy" id="2859783"/>
    <lineage>
        <taxon>Bacteria</taxon>
        <taxon>Pseudomonadati</taxon>
        <taxon>Pseudomonadota</taxon>
        <taxon>Alphaproteobacteria</taxon>
        <taxon>Rhodobacterales</taxon>
        <taxon>Roseobacteraceae</taxon>
        <taxon>Roseobacter</taxon>
    </lineage>
</organism>
<dbReference type="PANTHER" id="PTHR23527">
    <property type="entry name" value="BLL3282 PROTEIN"/>
    <property type="match status" value="1"/>
</dbReference>
<feature type="transmembrane region" description="Helical" evidence="4">
    <location>
        <begin position="47"/>
        <end position="67"/>
    </location>
</feature>
<feature type="transmembrane region" description="Helical" evidence="4">
    <location>
        <begin position="161"/>
        <end position="181"/>
    </location>
</feature>
<evidence type="ECO:0000256" key="1">
    <source>
        <dbReference type="ARBA" id="ARBA00022692"/>
    </source>
</evidence>
<keyword evidence="1 4" id="KW-0812">Transmembrane</keyword>
<feature type="transmembrane region" description="Helical" evidence="4">
    <location>
        <begin position="361"/>
        <end position="382"/>
    </location>
</feature>
<evidence type="ECO:0000256" key="4">
    <source>
        <dbReference type="SAM" id="Phobius"/>
    </source>
</evidence>
<dbReference type="RefSeq" id="WP_219505754.1">
    <property type="nucleotide sequence ID" value="NZ_JAHXDN010000005.1"/>
</dbReference>
<dbReference type="Pfam" id="PF07690">
    <property type="entry name" value="MFS_1"/>
    <property type="match status" value="1"/>
</dbReference>
<feature type="transmembrane region" description="Helical" evidence="4">
    <location>
        <begin position="301"/>
        <end position="321"/>
    </location>
</feature>
<dbReference type="AlphaFoldDB" id="A0A9X1FXY8"/>
<feature type="transmembrane region" description="Helical" evidence="4">
    <location>
        <begin position="79"/>
        <end position="96"/>
    </location>
</feature>
<feature type="transmembrane region" description="Helical" evidence="4">
    <location>
        <begin position="12"/>
        <end position="35"/>
    </location>
</feature>
<dbReference type="InterPro" id="IPR052952">
    <property type="entry name" value="MFS-Transporter"/>
</dbReference>